<dbReference type="Proteomes" id="UP000239025">
    <property type="component" value="Chromosome 1"/>
</dbReference>
<feature type="compositionally biased region" description="Basic and acidic residues" evidence="1">
    <location>
        <begin position="17"/>
        <end position="26"/>
    </location>
</feature>
<accession>A0A193SMX8</accession>
<evidence type="ECO:0000256" key="1">
    <source>
        <dbReference type="SAM" id="MobiDB-lite"/>
    </source>
</evidence>
<dbReference type="AlphaFoldDB" id="A0A193SMX8"/>
<name>A0A193SMX8_9PSED</name>
<organism evidence="2 3">
    <name type="scientific">Pseudomonas cerasi</name>
    <dbReference type="NCBI Taxonomy" id="1583341"/>
    <lineage>
        <taxon>Bacteria</taxon>
        <taxon>Pseudomonadati</taxon>
        <taxon>Pseudomonadota</taxon>
        <taxon>Gammaproteobacteria</taxon>
        <taxon>Pseudomonadales</taxon>
        <taxon>Pseudomonadaceae</taxon>
        <taxon>Pseudomonas</taxon>
    </lineage>
</organism>
<evidence type="ECO:0000313" key="3">
    <source>
        <dbReference type="Proteomes" id="UP000239025"/>
    </source>
</evidence>
<feature type="region of interest" description="Disordered" evidence="1">
    <location>
        <begin position="1"/>
        <end position="34"/>
    </location>
</feature>
<keyword evidence="3" id="KW-1185">Reference proteome</keyword>
<evidence type="ECO:0000313" key="2">
    <source>
        <dbReference type="EMBL" id="SOS18680.1"/>
    </source>
</evidence>
<dbReference type="EMBL" id="LT963395">
    <property type="protein sequence ID" value="SOS18680.1"/>
    <property type="molecule type" value="Genomic_DNA"/>
</dbReference>
<gene>
    <name evidence="2" type="ORF">PL963_01999</name>
</gene>
<sequence>MKTRLASLPAPNAVDKAALRNDKAPISDDQGQVT</sequence>
<reference evidence="3" key="1">
    <citation type="submission" date="2017-11" db="EMBL/GenBank/DDBJ databases">
        <authorList>
            <person name="Blom J."/>
        </authorList>
    </citation>
    <scope>NUCLEOTIDE SEQUENCE [LARGE SCALE GENOMIC DNA]</scope>
</reference>
<proteinExistence type="predicted"/>
<protein>
    <submittedName>
        <fullName evidence="2">Uncharacterized protein</fullName>
    </submittedName>
</protein>